<reference evidence="10" key="1">
    <citation type="submission" date="2020-09" db="EMBL/GenBank/DDBJ databases">
        <title>Taishania pollutisoli gen. nov., sp. nov., Isolated from Tetrabromobisphenol A-Contaminated Soil.</title>
        <authorList>
            <person name="Chen Q."/>
        </authorList>
    </citation>
    <scope>NUCLEOTIDE SEQUENCE</scope>
    <source>
        <strain evidence="10">CZZ-1</strain>
    </source>
</reference>
<feature type="transmembrane region" description="Helical" evidence="7">
    <location>
        <begin position="113"/>
        <end position="135"/>
    </location>
</feature>
<keyword evidence="10" id="KW-0645">Protease</keyword>
<protein>
    <submittedName>
        <fullName evidence="10">Rhomboid family intramembrane serine protease</fullName>
    </submittedName>
</protein>
<proteinExistence type="inferred from homology"/>
<name>A0A8J6P4K6_9FLAO</name>
<sequence length="308" mass="34272">MQTENSLLTDLKNTFRTGGMTVKLIFVNILVFIAIGILEVVSSIIGGVPGTLVLDLTDVVFALFTPIREFIVKPWGLFTSIFAHYSFIHLLLNMVFLYSVGRIFEQFFSAKRLLYTYILGGIFGGLLELIAHLILPSVGGTMVVGASGAVMAILVATAFYQPKLTVSIWGIFNMRLIYLALIFILVNLYNAGMGTKDGTAYFAHLGGALLGFLSVRNPFSMNNIINRGIRIGDGLVSVFKKRKTNSGNFRYSKEKAGATKRFKTDEEYNMEAKKRQERIDAILDKISKSGYESLTKEEKDLLFRQGNQ</sequence>
<evidence type="ECO:0000259" key="9">
    <source>
        <dbReference type="Pfam" id="PF20216"/>
    </source>
</evidence>
<evidence type="ECO:0000313" key="11">
    <source>
        <dbReference type="Proteomes" id="UP000652681"/>
    </source>
</evidence>
<evidence type="ECO:0000256" key="7">
    <source>
        <dbReference type="SAM" id="Phobius"/>
    </source>
</evidence>
<dbReference type="InterPro" id="IPR035952">
    <property type="entry name" value="Rhomboid-like_sf"/>
</dbReference>
<feature type="domain" description="DUF6576" evidence="9">
    <location>
        <begin position="265"/>
        <end position="302"/>
    </location>
</feature>
<comment type="similarity">
    <text evidence="2">Belongs to the peptidase S54 family.</text>
</comment>
<feature type="domain" description="Peptidase S54 rhomboid" evidence="8">
    <location>
        <begin position="74"/>
        <end position="213"/>
    </location>
</feature>
<gene>
    <name evidence="10" type="ORF">H9Y05_03455</name>
</gene>
<dbReference type="Proteomes" id="UP000652681">
    <property type="component" value="Unassembled WGS sequence"/>
</dbReference>
<dbReference type="PANTHER" id="PTHR43731:SF14">
    <property type="entry name" value="PRESENILIN-ASSOCIATED RHOMBOID-LIKE PROTEIN, MITOCHONDRIAL"/>
    <property type="match status" value="1"/>
</dbReference>
<keyword evidence="6 7" id="KW-0472">Membrane</keyword>
<evidence type="ECO:0000256" key="4">
    <source>
        <dbReference type="ARBA" id="ARBA00022801"/>
    </source>
</evidence>
<dbReference type="AlphaFoldDB" id="A0A8J6P4K6"/>
<dbReference type="GO" id="GO:0016020">
    <property type="term" value="C:membrane"/>
    <property type="evidence" value="ECO:0007669"/>
    <property type="project" value="UniProtKB-SubCell"/>
</dbReference>
<feature type="transmembrane region" description="Helical" evidence="7">
    <location>
        <begin position="82"/>
        <end position="101"/>
    </location>
</feature>
<dbReference type="GO" id="GO:0006508">
    <property type="term" value="P:proteolysis"/>
    <property type="evidence" value="ECO:0007669"/>
    <property type="project" value="UniProtKB-KW"/>
</dbReference>
<dbReference type="Gene3D" id="1.20.1540.10">
    <property type="entry name" value="Rhomboid-like"/>
    <property type="match status" value="1"/>
</dbReference>
<evidence type="ECO:0000256" key="6">
    <source>
        <dbReference type="ARBA" id="ARBA00023136"/>
    </source>
</evidence>
<dbReference type="RefSeq" id="WP_163491824.1">
    <property type="nucleotide sequence ID" value="NZ_JACVEL010000002.1"/>
</dbReference>
<evidence type="ECO:0000256" key="2">
    <source>
        <dbReference type="ARBA" id="ARBA00009045"/>
    </source>
</evidence>
<evidence type="ECO:0000256" key="5">
    <source>
        <dbReference type="ARBA" id="ARBA00022989"/>
    </source>
</evidence>
<feature type="transmembrane region" description="Helical" evidence="7">
    <location>
        <begin position="21"/>
        <end position="45"/>
    </location>
</feature>
<dbReference type="InterPro" id="IPR022764">
    <property type="entry name" value="Peptidase_S54_rhomboid_dom"/>
</dbReference>
<evidence type="ECO:0000313" key="10">
    <source>
        <dbReference type="EMBL" id="MBC9811522.1"/>
    </source>
</evidence>
<comment type="subcellular location">
    <subcellularLocation>
        <location evidence="1">Membrane</location>
        <topology evidence="1">Multi-pass membrane protein</topology>
    </subcellularLocation>
</comment>
<comment type="caution">
    <text evidence="10">The sequence shown here is derived from an EMBL/GenBank/DDBJ whole genome shotgun (WGS) entry which is preliminary data.</text>
</comment>
<dbReference type="InterPro" id="IPR046483">
    <property type="entry name" value="DUF6576"/>
</dbReference>
<dbReference type="Pfam" id="PF20216">
    <property type="entry name" value="DUF6576"/>
    <property type="match status" value="1"/>
</dbReference>
<evidence type="ECO:0000256" key="1">
    <source>
        <dbReference type="ARBA" id="ARBA00004141"/>
    </source>
</evidence>
<evidence type="ECO:0000259" key="8">
    <source>
        <dbReference type="Pfam" id="PF01694"/>
    </source>
</evidence>
<dbReference type="PANTHER" id="PTHR43731">
    <property type="entry name" value="RHOMBOID PROTEASE"/>
    <property type="match status" value="1"/>
</dbReference>
<organism evidence="10 11">
    <name type="scientific">Taishania pollutisoli</name>
    <dbReference type="NCBI Taxonomy" id="2766479"/>
    <lineage>
        <taxon>Bacteria</taxon>
        <taxon>Pseudomonadati</taxon>
        <taxon>Bacteroidota</taxon>
        <taxon>Flavobacteriia</taxon>
        <taxon>Flavobacteriales</taxon>
        <taxon>Crocinitomicaceae</taxon>
        <taxon>Taishania</taxon>
    </lineage>
</organism>
<keyword evidence="11" id="KW-1185">Reference proteome</keyword>
<dbReference type="Pfam" id="PF01694">
    <property type="entry name" value="Rhomboid"/>
    <property type="match status" value="1"/>
</dbReference>
<accession>A0A8J6P4K6</accession>
<dbReference type="GO" id="GO:0004252">
    <property type="term" value="F:serine-type endopeptidase activity"/>
    <property type="evidence" value="ECO:0007669"/>
    <property type="project" value="InterPro"/>
</dbReference>
<keyword evidence="3 7" id="KW-0812">Transmembrane</keyword>
<feature type="transmembrane region" description="Helical" evidence="7">
    <location>
        <begin position="201"/>
        <end position="219"/>
    </location>
</feature>
<feature type="transmembrane region" description="Helical" evidence="7">
    <location>
        <begin position="141"/>
        <end position="160"/>
    </location>
</feature>
<feature type="transmembrane region" description="Helical" evidence="7">
    <location>
        <begin position="172"/>
        <end position="189"/>
    </location>
</feature>
<keyword evidence="4" id="KW-0378">Hydrolase</keyword>
<dbReference type="EMBL" id="JACVEL010000002">
    <property type="protein sequence ID" value="MBC9811522.1"/>
    <property type="molecule type" value="Genomic_DNA"/>
</dbReference>
<evidence type="ECO:0000256" key="3">
    <source>
        <dbReference type="ARBA" id="ARBA00022692"/>
    </source>
</evidence>
<dbReference type="SUPFAM" id="SSF144091">
    <property type="entry name" value="Rhomboid-like"/>
    <property type="match status" value="1"/>
</dbReference>
<keyword evidence="5 7" id="KW-1133">Transmembrane helix</keyword>
<dbReference type="InterPro" id="IPR050925">
    <property type="entry name" value="Rhomboid_protease_S54"/>
</dbReference>